<dbReference type="InterPro" id="IPR000182">
    <property type="entry name" value="GNAT_dom"/>
</dbReference>
<name>A0ABY9VVZ0_9ACTN</name>
<accession>A0ABY9VVZ0</accession>
<dbReference type="Pfam" id="PF00583">
    <property type="entry name" value="Acetyltransf_1"/>
    <property type="match status" value="1"/>
</dbReference>
<protein>
    <submittedName>
        <fullName evidence="2">GNAT family N-acetyltransferase</fullName>
    </submittedName>
</protein>
<evidence type="ECO:0000259" key="1">
    <source>
        <dbReference type="PROSITE" id="PS51186"/>
    </source>
</evidence>
<dbReference type="PROSITE" id="PS51186">
    <property type="entry name" value="GNAT"/>
    <property type="match status" value="1"/>
</dbReference>
<reference evidence="2 3" key="1">
    <citation type="submission" date="2023-09" db="EMBL/GenBank/DDBJ databases">
        <title>Genome completion map analysis of the actinomycetes C11-1.</title>
        <authorList>
            <person name="Qin P."/>
            <person name="Guan P."/>
        </authorList>
    </citation>
    <scope>NUCLEOTIDE SEQUENCE [LARGE SCALE GENOMIC DNA]</scope>
    <source>
        <strain evidence="2 3">C11-1</strain>
    </source>
</reference>
<proteinExistence type="predicted"/>
<dbReference type="SUPFAM" id="SSF55729">
    <property type="entry name" value="Acyl-CoA N-acyltransferases (Nat)"/>
    <property type="match status" value="1"/>
</dbReference>
<dbReference type="EMBL" id="CP134500">
    <property type="protein sequence ID" value="WNF28099.1"/>
    <property type="molecule type" value="Genomic_DNA"/>
</dbReference>
<feature type="domain" description="N-acetyltransferase" evidence="1">
    <location>
        <begin position="6"/>
        <end position="166"/>
    </location>
</feature>
<dbReference type="InterPro" id="IPR016181">
    <property type="entry name" value="Acyl_CoA_acyltransferase"/>
</dbReference>
<keyword evidence="3" id="KW-1185">Reference proteome</keyword>
<sequence length="179" mass="19904">MGHDALRIRRIVEDDWSGITELEARTYTGSALSEEQEALKSRARASPETCFLLEHGRRTVGYVLALPYPFRRYPDLGRAEDTVFRSANLHLHDCVVAEEFRRRGWGTRLIDHLSATAGSRSYERISLIAVGGSDTFWSARGYAPHTEVGLPPGYGEDAVYMSMAVSSPARGASRKNEVS</sequence>
<evidence type="ECO:0000313" key="3">
    <source>
        <dbReference type="Proteomes" id="UP001303236"/>
    </source>
</evidence>
<dbReference type="Proteomes" id="UP001303236">
    <property type="component" value="Chromosome"/>
</dbReference>
<gene>
    <name evidence="2" type="ORF">RI138_15380</name>
</gene>
<dbReference type="CDD" id="cd04301">
    <property type="entry name" value="NAT_SF"/>
    <property type="match status" value="1"/>
</dbReference>
<dbReference type="Gene3D" id="3.40.630.30">
    <property type="match status" value="1"/>
</dbReference>
<evidence type="ECO:0000313" key="2">
    <source>
        <dbReference type="EMBL" id="WNF28099.1"/>
    </source>
</evidence>
<organism evidence="2 3">
    <name type="scientific">Streptomyces durocortorensis</name>
    <dbReference type="NCBI Taxonomy" id="2811104"/>
    <lineage>
        <taxon>Bacteria</taxon>
        <taxon>Bacillati</taxon>
        <taxon>Actinomycetota</taxon>
        <taxon>Actinomycetes</taxon>
        <taxon>Kitasatosporales</taxon>
        <taxon>Streptomycetaceae</taxon>
        <taxon>Streptomyces</taxon>
    </lineage>
</organism>